<comment type="caution">
    <text evidence="1">The sequence shown here is derived from an EMBL/GenBank/DDBJ whole genome shotgun (WGS) entry which is preliminary data.</text>
</comment>
<sequence length="92" mass="10788">MPRCYKAQNNDIHEAITEQNYQIAREIEMLRLQNQEQSISPSAYAERIKKLESDCETLLRQSATLYDQFVVSKERLQQMHIAYGRLAQISLV</sequence>
<evidence type="ECO:0000313" key="1">
    <source>
        <dbReference type="EMBL" id="KAK6347359.1"/>
    </source>
</evidence>
<dbReference type="EMBL" id="JAVHNQ010000005">
    <property type="protein sequence ID" value="KAK6347359.1"/>
    <property type="molecule type" value="Genomic_DNA"/>
</dbReference>
<evidence type="ECO:0000313" key="2">
    <source>
        <dbReference type="Proteomes" id="UP001375240"/>
    </source>
</evidence>
<gene>
    <name evidence="1" type="ORF">TWF696_007427</name>
</gene>
<protein>
    <submittedName>
        <fullName evidence="1">Uncharacterized protein</fullName>
    </submittedName>
</protein>
<reference evidence="1 2" key="1">
    <citation type="submission" date="2019-10" db="EMBL/GenBank/DDBJ databases">
        <authorList>
            <person name="Palmer J.M."/>
        </authorList>
    </citation>
    <scope>NUCLEOTIDE SEQUENCE [LARGE SCALE GENOMIC DNA]</scope>
    <source>
        <strain evidence="1 2">TWF696</strain>
    </source>
</reference>
<organism evidence="1 2">
    <name type="scientific">Orbilia brochopaga</name>
    <dbReference type="NCBI Taxonomy" id="3140254"/>
    <lineage>
        <taxon>Eukaryota</taxon>
        <taxon>Fungi</taxon>
        <taxon>Dikarya</taxon>
        <taxon>Ascomycota</taxon>
        <taxon>Pezizomycotina</taxon>
        <taxon>Orbiliomycetes</taxon>
        <taxon>Orbiliales</taxon>
        <taxon>Orbiliaceae</taxon>
        <taxon>Orbilia</taxon>
    </lineage>
</organism>
<accession>A0AAV9USR8</accession>
<keyword evidence="2" id="KW-1185">Reference proteome</keyword>
<dbReference type="AlphaFoldDB" id="A0AAV9USR8"/>
<name>A0AAV9USR8_9PEZI</name>
<proteinExistence type="predicted"/>
<dbReference type="Proteomes" id="UP001375240">
    <property type="component" value="Unassembled WGS sequence"/>
</dbReference>